<feature type="domain" description="Zn(2)-C6 fungal-type" evidence="2">
    <location>
        <begin position="219"/>
        <end position="251"/>
    </location>
</feature>
<gene>
    <name evidence="3" type="ORF">FB45DRAFT_908442</name>
</gene>
<sequence length="383" mass="43447">MRSYLELSESDREELEKLQHEAEATRQKLSQQEREIELKRQDAKERNLKRERARELERQEREKAAREAARFDAVYVESDGENEPNGRQNRGTPQATTMEREIFYVDSGSEDETNQPGREQTAKGASKAKGKDTAKAEPTQTEWPMNQTEPRVEDVPDDLRGQEFKDSLAAVQPQPGSDEKDELEEEKARLPEGKVATAERRKPSRTLATKGQLMLDEQACERCRVRRQSCHKQESQGRIICYECSKQRKHCSWASVKPRKQRIATQANKVNKVNKANKANKMAGPSERTDGETSALSTPSTQPILDQVKRLEDRIAFLEASGKKKEPASALRYKLFGPLPGASSVSKRPGEAMHLEQPSLKRYKMKVEEIQEGRGQNEGSDGV</sequence>
<reference evidence="3" key="1">
    <citation type="submission" date="2023-03" db="EMBL/GenBank/DDBJ databases">
        <title>Massive genome expansion in bonnet fungi (Mycena s.s.) driven by repeated elements and novel gene families across ecological guilds.</title>
        <authorList>
            <consortium name="Lawrence Berkeley National Laboratory"/>
            <person name="Harder C.B."/>
            <person name="Miyauchi S."/>
            <person name="Viragh M."/>
            <person name="Kuo A."/>
            <person name="Thoen E."/>
            <person name="Andreopoulos B."/>
            <person name="Lu D."/>
            <person name="Skrede I."/>
            <person name="Drula E."/>
            <person name="Henrissat B."/>
            <person name="Morin E."/>
            <person name="Kohler A."/>
            <person name="Barry K."/>
            <person name="LaButti K."/>
            <person name="Morin E."/>
            <person name="Salamov A."/>
            <person name="Lipzen A."/>
            <person name="Mereny Z."/>
            <person name="Hegedus B."/>
            <person name="Baldrian P."/>
            <person name="Stursova M."/>
            <person name="Weitz H."/>
            <person name="Taylor A."/>
            <person name="Grigoriev I.V."/>
            <person name="Nagy L.G."/>
            <person name="Martin F."/>
            <person name="Kauserud H."/>
        </authorList>
    </citation>
    <scope>NUCLEOTIDE SEQUENCE</scope>
    <source>
        <strain evidence="3">9284</strain>
    </source>
</reference>
<name>A0AAD7C2J5_9AGAR</name>
<feature type="region of interest" description="Disordered" evidence="1">
    <location>
        <begin position="1"/>
        <end position="210"/>
    </location>
</feature>
<feature type="compositionally biased region" description="Basic and acidic residues" evidence="1">
    <location>
        <begin position="150"/>
        <end position="166"/>
    </location>
</feature>
<dbReference type="SUPFAM" id="SSF57701">
    <property type="entry name" value="Zn2/Cys6 DNA-binding domain"/>
    <property type="match status" value="1"/>
</dbReference>
<evidence type="ECO:0000313" key="3">
    <source>
        <dbReference type="EMBL" id="KAJ7637162.1"/>
    </source>
</evidence>
<dbReference type="Proteomes" id="UP001221142">
    <property type="component" value="Unassembled WGS sequence"/>
</dbReference>
<keyword evidence="4" id="KW-1185">Reference proteome</keyword>
<evidence type="ECO:0000313" key="4">
    <source>
        <dbReference type="Proteomes" id="UP001221142"/>
    </source>
</evidence>
<evidence type="ECO:0000259" key="2">
    <source>
        <dbReference type="PROSITE" id="PS00463"/>
    </source>
</evidence>
<comment type="caution">
    <text evidence="3">The sequence shown here is derived from an EMBL/GenBank/DDBJ whole genome shotgun (WGS) entry which is preliminary data.</text>
</comment>
<feature type="region of interest" description="Disordered" evidence="1">
    <location>
        <begin position="278"/>
        <end position="302"/>
    </location>
</feature>
<dbReference type="GO" id="GO:0008270">
    <property type="term" value="F:zinc ion binding"/>
    <property type="evidence" value="ECO:0007669"/>
    <property type="project" value="InterPro"/>
</dbReference>
<feature type="compositionally biased region" description="Polar residues" evidence="1">
    <location>
        <begin position="292"/>
        <end position="302"/>
    </location>
</feature>
<protein>
    <recommendedName>
        <fullName evidence="2">Zn(2)-C6 fungal-type domain-containing protein</fullName>
    </recommendedName>
</protein>
<dbReference type="EMBL" id="JARKIF010000006">
    <property type="protein sequence ID" value="KAJ7637162.1"/>
    <property type="molecule type" value="Genomic_DNA"/>
</dbReference>
<feature type="compositionally biased region" description="Polar residues" evidence="1">
    <location>
        <begin position="85"/>
        <end position="97"/>
    </location>
</feature>
<dbReference type="InterPro" id="IPR001138">
    <property type="entry name" value="Zn2Cys6_DnaBD"/>
</dbReference>
<dbReference type="AlphaFoldDB" id="A0AAD7C2J5"/>
<dbReference type="InterPro" id="IPR036864">
    <property type="entry name" value="Zn2-C6_fun-type_DNA-bd_sf"/>
</dbReference>
<feature type="compositionally biased region" description="Basic and acidic residues" evidence="1">
    <location>
        <begin position="186"/>
        <end position="201"/>
    </location>
</feature>
<accession>A0AAD7C2J5</accession>
<evidence type="ECO:0000256" key="1">
    <source>
        <dbReference type="SAM" id="MobiDB-lite"/>
    </source>
</evidence>
<organism evidence="3 4">
    <name type="scientific">Roridomyces roridus</name>
    <dbReference type="NCBI Taxonomy" id="1738132"/>
    <lineage>
        <taxon>Eukaryota</taxon>
        <taxon>Fungi</taxon>
        <taxon>Dikarya</taxon>
        <taxon>Basidiomycota</taxon>
        <taxon>Agaricomycotina</taxon>
        <taxon>Agaricomycetes</taxon>
        <taxon>Agaricomycetidae</taxon>
        <taxon>Agaricales</taxon>
        <taxon>Marasmiineae</taxon>
        <taxon>Mycenaceae</taxon>
        <taxon>Roridomyces</taxon>
    </lineage>
</organism>
<feature type="compositionally biased region" description="Polar residues" evidence="1">
    <location>
        <begin position="138"/>
        <end position="149"/>
    </location>
</feature>
<dbReference type="PROSITE" id="PS00463">
    <property type="entry name" value="ZN2_CY6_FUNGAL_1"/>
    <property type="match status" value="1"/>
</dbReference>
<dbReference type="GO" id="GO:0000981">
    <property type="term" value="F:DNA-binding transcription factor activity, RNA polymerase II-specific"/>
    <property type="evidence" value="ECO:0007669"/>
    <property type="project" value="InterPro"/>
</dbReference>
<feature type="compositionally biased region" description="Basic and acidic residues" evidence="1">
    <location>
        <begin position="14"/>
        <end position="70"/>
    </location>
</feature>
<proteinExistence type="predicted"/>